<proteinExistence type="predicted"/>
<protein>
    <submittedName>
        <fullName evidence="2">DUF3341 domain-containing protein</fullName>
    </submittedName>
</protein>
<dbReference type="EMBL" id="DSXR01000042">
    <property type="protein sequence ID" value="HGS86672.1"/>
    <property type="molecule type" value="Genomic_DNA"/>
</dbReference>
<dbReference type="InterPro" id="IPR021776">
    <property type="entry name" value="ActD"/>
</dbReference>
<gene>
    <name evidence="2" type="ORF">ENT17_03535</name>
</gene>
<evidence type="ECO:0000313" key="2">
    <source>
        <dbReference type="EMBL" id="HGS86672.1"/>
    </source>
</evidence>
<comment type="caution">
    <text evidence="2">The sequence shown here is derived from an EMBL/GenBank/DDBJ whole genome shotgun (WGS) entry which is preliminary data.</text>
</comment>
<name>A0A7C4Q3R7_9CHLR</name>
<feature type="transmembrane region" description="Helical" evidence="1">
    <location>
        <begin position="96"/>
        <end position="121"/>
    </location>
</feature>
<sequence>MTAKVVHLALFKEEQIDHAAEAISRLHELGIRDQDISVISGIPYSERILGRPMSWTNIGRIGLTGAVLGFLVASFLNFGTPLLYPIRVAAMGLTPIPTAIVVTFELTMLGLLISTFIGVFVETISPSFGPKGYHPKISDGHIGILFSGPAQLDEKFHTALGELGAELVHEVEEEKLWL</sequence>
<dbReference type="AlphaFoldDB" id="A0A7C4Q3R7"/>
<feature type="transmembrane region" description="Helical" evidence="1">
    <location>
        <begin position="61"/>
        <end position="84"/>
    </location>
</feature>
<reference evidence="2" key="1">
    <citation type="journal article" date="2020" name="mSystems">
        <title>Genome- and Community-Level Interaction Insights into Carbon Utilization and Element Cycling Functions of Hydrothermarchaeota in Hydrothermal Sediment.</title>
        <authorList>
            <person name="Zhou Z."/>
            <person name="Liu Y."/>
            <person name="Xu W."/>
            <person name="Pan J."/>
            <person name="Luo Z.H."/>
            <person name="Li M."/>
        </authorList>
    </citation>
    <scope>NUCLEOTIDE SEQUENCE [LARGE SCALE GENOMIC DNA]</scope>
    <source>
        <strain evidence="2">SpSt-556</strain>
    </source>
</reference>
<keyword evidence="1" id="KW-0812">Transmembrane</keyword>
<accession>A0A7C4Q3R7</accession>
<dbReference type="Pfam" id="PF11821">
    <property type="entry name" value="ActD"/>
    <property type="match status" value="1"/>
</dbReference>
<keyword evidence="1" id="KW-0472">Membrane</keyword>
<keyword evidence="1" id="KW-1133">Transmembrane helix</keyword>
<organism evidence="2">
    <name type="scientific">Bellilinea caldifistulae</name>
    <dbReference type="NCBI Taxonomy" id="360411"/>
    <lineage>
        <taxon>Bacteria</taxon>
        <taxon>Bacillati</taxon>
        <taxon>Chloroflexota</taxon>
        <taxon>Anaerolineae</taxon>
        <taxon>Anaerolineales</taxon>
        <taxon>Anaerolineaceae</taxon>
        <taxon>Bellilinea</taxon>
    </lineage>
</organism>
<evidence type="ECO:0000256" key="1">
    <source>
        <dbReference type="SAM" id="Phobius"/>
    </source>
</evidence>